<sequence length="250" mass="27293">MPKQRGPLKIVGTLEDINFYKLKKGYAVRMKGGVDKDRILSEAKFARTRENMSEFGLSATAGKYLRKAAAGLTLSAKDNTSVSRLTQVMTRIKYFDNTSPRGKRRVEIGIQNPEGIALLKNFNFNDEAPLYAILNAPYTLDNASGEVEIPVLITAKNLNYPSAATHVSFMSAFMVIDFATGEFQVTESPVVNLPINLVSTQATLTPADVPSGTGPSIYLLGIQFFQEINGVQYPLSEGAYNTLSIIEAAI</sequence>
<gene>
    <name evidence="1" type="ORF">KIV10_07080</name>
</gene>
<dbReference type="EMBL" id="JAHCTB010000003">
    <property type="protein sequence ID" value="MBT0607940.1"/>
    <property type="molecule type" value="Genomic_DNA"/>
</dbReference>
<evidence type="ECO:0000313" key="2">
    <source>
        <dbReference type="Proteomes" id="UP001297092"/>
    </source>
</evidence>
<comment type="caution">
    <text evidence="1">The sequence shown here is derived from an EMBL/GenBank/DDBJ whole genome shotgun (WGS) entry which is preliminary data.</text>
</comment>
<proteinExistence type="predicted"/>
<accession>A0ABS5S405</accession>
<name>A0ABS5S405_9FLAO</name>
<protein>
    <submittedName>
        <fullName evidence="1">Uncharacterized protein</fullName>
    </submittedName>
</protein>
<reference evidence="1 2" key="1">
    <citation type="submission" date="2021-05" db="EMBL/GenBank/DDBJ databases">
        <title>Aequorivita echinoideorum JCM 30378 genome.</title>
        <authorList>
            <person name="Zhang H."/>
            <person name="Li C."/>
        </authorList>
    </citation>
    <scope>NUCLEOTIDE SEQUENCE [LARGE SCALE GENOMIC DNA]</scope>
    <source>
        <strain evidence="1 2">JCM30378</strain>
    </source>
</reference>
<keyword evidence="2" id="KW-1185">Reference proteome</keyword>
<evidence type="ECO:0000313" key="1">
    <source>
        <dbReference type="EMBL" id="MBT0607940.1"/>
    </source>
</evidence>
<organism evidence="1 2">
    <name type="scientific">Aequorivita echinoideorum</name>
    <dbReference type="NCBI Taxonomy" id="1549647"/>
    <lineage>
        <taxon>Bacteria</taxon>
        <taxon>Pseudomonadati</taxon>
        <taxon>Bacteroidota</taxon>
        <taxon>Flavobacteriia</taxon>
        <taxon>Flavobacteriales</taxon>
        <taxon>Flavobacteriaceae</taxon>
        <taxon>Aequorivita</taxon>
    </lineage>
</organism>
<dbReference type="Proteomes" id="UP001297092">
    <property type="component" value="Unassembled WGS sequence"/>
</dbReference>
<dbReference type="RefSeq" id="WP_214112824.1">
    <property type="nucleotide sequence ID" value="NZ_JAHCTB010000003.1"/>
</dbReference>